<reference evidence="3" key="1">
    <citation type="journal article" date="2015" name="BMC Genomics">
        <title>Genomic and transcriptomic analysis of the endophytic fungus Pestalotiopsis fici reveals its lifestyle and high potential for synthesis of natural products.</title>
        <authorList>
            <person name="Wang X."/>
            <person name="Zhang X."/>
            <person name="Liu L."/>
            <person name="Xiang M."/>
            <person name="Wang W."/>
            <person name="Sun X."/>
            <person name="Che Y."/>
            <person name="Guo L."/>
            <person name="Liu G."/>
            <person name="Guo L."/>
            <person name="Wang C."/>
            <person name="Yin W.B."/>
            <person name="Stadler M."/>
            <person name="Zhang X."/>
            <person name="Liu X."/>
        </authorList>
    </citation>
    <scope>NUCLEOTIDE SEQUENCE [LARGE SCALE GENOMIC DNA]</scope>
    <source>
        <strain evidence="3">W106-1 / CGMCC3.15140</strain>
    </source>
</reference>
<dbReference type="GeneID" id="19271842"/>
<dbReference type="EMBL" id="KI912112">
    <property type="protein sequence ID" value="ETS81827.1"/>
    <property type="molecule type" value="Genomic_DNA"/>
</dbReference>
<proteinExistence type="predicted"/>
<keyword evidence="3" id="KW-1185">Reference proteome</keyword>
<evidence type="ECO:0000256" key="1">
    <source>
        <dbReference type="SAM" id="MobiDB-lite"/>
    </source>
</evidence>
<accession>W3X8W0</accession>
<sequence>MEYQYTSSRSSGSSRHSSTSPASSRDAYYQEFRSSTGKDYKKTVVSRGGVTVHQENARGYNSAEPHPPYRSYGSSSSSRH</sequence>
<dbReference type="OrthoDB" id="10559135at2759"/>
<name>W3X8W0_PESFW</name>
<organism evidence="2 3">
    <name type="scientific">Pestalotiopsis fici (strain W106-1 / CGMCC3.15140)</name>
    <dbReference type="NCBI Taxonomy" id="1229662"/>
    <lineage>
        <taxon>Eukaryota</taxon>
        <taxon>Fungi</taxon>
        <taxon>Dikarya</taxon>
        <taxon>Ascomycota</taxon>
        <taxon>Pezizomycotina</taxon>
        <taxon>Sordariomycetes</taxon>
        <taxon>Xylariomycetidae</taxon>
        <taxon>Amphisphaeriales</taxon>
        <taxon>Sporocadaceae</taxon>
        <taxon>Pestalotiopsis</taxon>
    </lineage>
</organism>
<dbReference type="InParanoid" id="W3X8W0"/>
<protein>
    <submittedName>
        <fullName evidence="2">Uncharacterized protein</fullName>
    </submittedName>
</protein>
<dbReference type="AlphaFoldDB" id="W3X8W0"/>
<feature type="compositionally biased region" description="Low complexity" evidence="1">
    <location>
        <begin position="69"/>
        <end position="80"/>
    </location>
</feature>
<gene>
    <name evidence="2" type="ORF">PFICI_06829</name>
</gene>
<evidence type="ECO:0000313" key="3">
    <source>
        <dbReference type="Proteomes" id="UP000030651"/>
    </source>
</evidence>
<dbReference type="Proteomes" id="UP000030651">
    <property type="component" value="Unassembled WGS sequence"/>
</dbReference>
<dbReference type="KEGG" id="pfy:PFICI_06829"/>
<evidence type="ECO:0000313" key="2">
    <source>
        <dbReference type="EMBL" id="ETS81827.1"/>
    </source>
</evidence>
<dbReference type="RefSeq" id="XP_007833601.1">
    <property type="nucleotide sequence ID" value="XM_007835410.1"/>
</dbReference>
<feature type="compositionally biased region" description="Low complexity" evidence="1">
    <location>
        <begin position="7"/>
        <end position="25"/>
    </location>
</feature>
<feature type="region of interest" description="Disordered" evidence="1">
    <location>
        <begin position="1"/>
        <end position="80"/>
    </location>
</feature>
<dbReference type="HOGENOM" id="CLU_2590533_0_0_1"/>